<name>A0A1M6CBU4_9CLOT</name>
<dbReference type="Proteomes" id="UP000184241">
    <property type="component" value="Unassembled WGS sequence"/>
</dbReference>
<dbReference type="RefSeq" id="WP_073022380.1">
    <property type="nucleotide sequence ID" value="NZ_FQXU01000016.1"/>
</dbReference>
<proteinExistence type="predicted"/>
<protein>
    <submittedName>
        <fullName evidence="1">Uncharacterized protein</fullName>
    </submittedName>
</protein>
<evidence type="ECO:0000313" key="1">
    <source>
        <dbReference type="EMBL" id="SHI58482.1"/>
    </source>
</evidence>
<evidence type="ECO:0000313" key="2">
    <source>
        <dbReference type="Proteomes" id="UP000184241"/>
    </source>
</evidence>
<dbReference type="EMBL" id="FQXU01000016">
    <property type="protein sequence ID" value="SHI58482.1"/>
    <property type="molecule type" value="Genomic_DNA"/>
</dbReference>
<reference evidence="1 2" key="1">
    <citation type="submission" date="2016-11" db="EMBL/GenBank/DDBJ databases">
        <authorList>
            <person name="Jaros S."/>
            <person name="Januszkiewicz K."/>
            <person name="Wedrychowicz H."/>
        </authorList>
    </citation>
    <scope>NUCLEOTIDE SEQUENCE [LARGE SCALE GENOMIC DNA]</scope>
    <source>
        <strain evidence="1 2">DSM 6191</strain>
    </source>
</reference>
<dbReference type="AlphaFoldDB" id="A0A1M6CBU4"/>
<accession>A0A1M6CBU4</accession>
<organism evidence="1 2">
    <name type="scientific">Clostridium intestinale DSM 6191</name>
    <dbReference type="NCBI Taxonomy" id="1121320"/>
    <lineage>
        <taxon>Bacteria</taxon>
        <taxon>Bacillati</taxon>
        <taxon>Bacillota</taxon>
        <taxon>Clostridia</taxon>
        <taxon>Eubacteriales</taxon>
        <taxon>Clostridiaceae</taxon>
        <taxon>Clostridium</taxon>
    </lineage>
</organism>
<sequence>MDYQDYIELGLNGEEPLKLILRGSIDNKENNKVGVVSVVYATTDRDIAEQKIQELLKNKDDLDDYYMVYSVPLNTDLTKLSHYPSIEISKDDLI</sequence>
<gene>
    <name evidence="1" type="ORF">SAMN02745941_04043</name>
</gene>